<dbReference type="InterPro" id="IPR011322">
    <property type="entry name" value="N-reg_PII-like_a/b"/>
</dbReference>
<dbReference type="NCBIfam" id="TIGR03455">
    <property type="entry name" value="HisG_C-term"/>
    <property type="match status" value="1"/>
</dbReference>
<evidence type="ECO:0000256" key="16">
    <source>
        <dbReference type="HAMAP-Rule" id="MF_00079"/>
    </source>
</evidence>
<evidence type="ECO:0000256" key="3">
    <source>
        <dbReference type="ARBA" id="ARBA00004667"/>
    </source>
</evidence>
<dbReference type="GO" id="GO:0000287">
    <property type="term" value="F:magnesium ion binding"/>
    <property type="evidence" value="ECO:0007669"/>
    <property type="project" value="UniProtKB-UniRule"/>
</dbReference>
<feature type="domain" description="ATP phosphoribosyltransferase catalytic" evidence="17">
    <location>
        <begin position="50"/>
        <end position="202"/>
    </location>
</feature>
<comment type="pathway">
    <text evidence="3 16">Amino-acid biosynthesis; L-histidine biosynthesis; L-histidine from 5-phospho-alpha-D-ribose 1-diphosphate: step 1/9.</text>
</comment>
<comment type="catalytic activity">
    <reaction evidence="1 16">
        <text>1-(5-phospho-beta-D-ribosyl)-ATP + diphosphate = 5-phospho-alpha-D-ribose 1-diphosphate + ATP</text>
        <dbReference type="Rhea" id="RHEA:18473"/>
        <dbReference type="ChEBI" id="CHEBI:30616"/>
        <dbReference type="ChEBI" id="CHEBI:33019"/>
        <dbReference type="ChEBI" id="CHEBI:58017"/>
        <dbReference type="ChEBI" id="CHEBI:73183"/>
        <dbReference type="EC" id="2.4.2.17"/>
    </reaction>
</comment>
<dbReference type="Gene3D" id="3.30.70.120">
    <property type="match status" value="1"/>
</dbReference>
<dbReference type="InterPro" id="IPR020621">
    <property type="entry name" value="ATP-PRT_HisG_long"/>
</dbReference>
<dbReference type="GO" id="GO:0005737">
    <property type="term" value="C:cytoplasm"/>
    <property type="evidence" value="ECO:0007669"/>
    <property type="project" value="UniProtKB-SubCell"/>
</dbReference>
<dbReference type="GO" id="GO:0003879">
    <property type="term" value="F:ATP phosphoribosyltransferase activity"/>
    <property type="evidence" value="ECO:0007669"/>
    <property type="project" value="UniProtKB-UniRule"/>
</dbReference>
<dbReference type="InterPro" id="IPR013820">
    <property type="entry name" value="ATP_PRibTrfase_cat"/>
</dbReference>
<evidence type="ECO:0000313" key="19">
    <source>
        <dbReference type="EMBL" id="HFH29169.1"/>
    </source>
</evidence>
<dbReference type="GO" id="GO:0005524">
    <property type="term" value="F:ATP binding"/>
    <property type="evidence" value="ECO:0007669"/>
    <property type="project" value="UniProtKB-KW"/>
</dbReference>
<evidence type="ECO:0000256" key="9">
    <source>
        <dbReference type="ARBA" id="ARBA00022679"/>
    </source>
</evidence>
<feature type="domain" description="Histidine biosynthesis HisG C-terminal" evidence="18">
    <location>
        <begin position="210"/>
        <end position="281"/>
    </location>
</feature>
<accession>A0A7C3EKE2</accession>
<evidence type="ECO:0000259" key="18">
    <source>
        <dbReference type="Pfam" id="PF08029"/>
    </source>
</evidence>
<gene>
    <name evidence="16" type="primary">hisG</name>
    <name evidence="19" type="ORF">ENS59_06610</name>
</gene>
<keyword evidence="14 16" id="KW-0368">Histidine biosynthesis</keyword>
<dbReference type="SUPFAM" id="SSF53850">
    <property type="entry name" value="Periplasmic binding protein-like II"/>
    <property type="match status" value="1"/>
</dbReference>
<evidence type="ECO:0000256" key="10">
    <source>
        <dbReference type="ARBA" id="ARBA00022723"/>
    </source>
</evidence>
<dbReference type="PANTHER" id="PTHR21403:SF10">
    <property type="entry name" value="ATP PHOSPHORIBOSYLTRANSFERASE"/>
    <property type="match status" value="1"/>
</dbReference>
<protein>
    <recommendedName>
        <fullName evidence="5 16">ATP phosphoribosyltransferase</fullName>
        <shortName evidence="16">ATP-PRT</shortName>
        <shortName evidence="16">ATP-PRTase</shortName>
        <ecNumber evidence="5 16">2.4.2.17</ecNumber>
    </recommendedName>
</protein>
<comment type="cofactor">
    <cofactor evidence="16">
        <name>Mg(2+)</name>
        <dbReference type="ChEBI" id="CHEBI:18420"/>
    </cofactor>
</comment>
<dbReference type="Pfam" id="PF01634">
    <property type="entry name" value="HisG"/>
    <property type="match status" value="1"/>
</dbReference>
<keyword evidence="6 16" id="KW-0963">Cytoplasm</keyword>
<comment type="subcellular location">
    <subcellularLocation>
        <location evidence="2 16">Cytoplasm</location>
    </subcellularLocation>
</comment>
<name>A0A7C3EKE2_9SPIR</name>
<keyword evidence="10 16" id="KW-0479">Metal-binding</keyword>
<evidence type="ECO:0000256" key="5">
    <source>
        <dbReference type="ARBA" id="ARBA00011946"/>
    </source>
</evidence>
<dbReference type="GO" id="GO:0000105">
    <property type="term" value="P:L-histidine biosynthetic process"/>
    <property type="evidence" value="ECO:0007669"/>
    <property type="project" value="UniProtKB-UniRule"/>
</dbReference>
<organism evidence="19">
    <name type="scientific">Gracilinema caldarium</name>
    <dbReference type="NCBI Taxonomy" id="215591"/>
    <lineage>
        <taxon>Bacteria</taxon>
        <taxon>Pseudomonadati</taxon>
        <taxon>Spirochaetota</taxon>
        <taxon>Spirochaetia</taxon>
        <taxon>Spirochaetales</taxon>
        <taxon>Breznakiellaceae</taxon>
        <taxon>Gracilinema</taxon>
    </lineage>
</organism>
<comment type="activity regulation">
    <text evidence="16">Feedback inhibited by histidine.</text>
</comment>
<proteinExistence type="inferred from homology"/>
<keyword evidence="9 16" id="KW-0808">Transferase</keyword>
<evidence type="ECO:0000256" key="6">
    <source>
        <dbReference type="ARBA" id="ARBA00022490"/>
    </source>
</evidence>
<keyword evidence="7 16" id="KW-0028">Amino-acid biosynthesis</keyword>
<sequence length="284" mass="31726">MGKLRILIPKGRIFDNISRLFAEAGIPISLSERTYRPSIAADWLDGKVMKPQNVGELLEIGSHDAGFTGIDWIRETGSDVAEVMDLGFDRVRIVAAVPNEMDERALRGKKLVVATEYVNLAREWLTKQDYDFRILRTYGATEVFPPDDADMIVDNTSTGQTLRDNGLRIVDTILESSTRFVASRKAMADPEKKAQIEELAMLFKAVLDGREKVMLEMNVNKIRFPDLVAGLPAMRSPTIAPLYGDDGYAVKVAVPRHEVPILIPKLKKLGATDIVEYELRKVVP</sequence>
<dbReference type="InterPro" id="IPR015867">
    <property type="entry name" value="N-reg_PII/ATP_PRibTrfase_C"/>
</dbReference>
<keyword evidence="8 16" id="KW-0328">Glycosyltransferase</keyword>
<evidence type="ECO:0000256" key="1">
    <source>
        <dbReference type="ARBA" id="ARBA00000915"/>
    </source>
</evidence>
<keyword evidence="11 16" id="KW-0547">Nucleotide-binding</keyword>
<evidence type="ECO:0000256" key="11">
    <source>
        <dbReference type="ARBA" id="ARBA00022741"/>
    </source>
</evidence>
<evidence type="ECO:0000256" key="15">
    <source>
        <dbReference type="ARBA" id="ARBA00024861"/>
    </source>
</evidence>
<evidence type="ECO:0000256" key="4">
    <source>
        <dbReference type="ARBA" id="ARBA00007955"/>
    </source>
</evidence>
<comment type="caution">
    <text evidence="19">The sequence shown here is derived from an EMBL/GenBank/DDBJ whole genome shotgun (WGS) entry which is preliminary data.</text>
</comment>
<keyword evidence="13 16" id="KW-0460">Magnesium</keyword>
<dbReference type="EMBL" id="DSVL01000202">
    <property type="protein sequence ID" value="HFH29169.1"/>
    <property type="molecule type" value="Genomic_DNA"/>
</dbReference>
<evidence type="ECO:0000256" key="8">
    <source>
        <dbReference type="ARBA" id="ARBA00022676"/>
    </source>
</evidence>
<comment type="function">
    <text evidence="15 16">Catalyzes the condensation of ATP and 5-phosphoribose 1-diphosphate to form N'-(5'-phosphoribosyl)-ATP (PR-ATP). Has a crucial role in the pathway because the rate of histidine biosynthesis seems to be controlled primarily by regulation of HisG enzymatic activity.</text>
</comment>
<dbReference type="Pfam" id="PF08029">
    <property type="entry name" value="HisG_C"/>
    <property type="match status" value="1"/>
</dbReference>
<dbReference type="InterPro" id="IPR001348">
    <property type="entry name" value="ATP_PRibTrfase_HisG"/>
</dbReference>
<evidence type="ECO:0000256" key="12">
    <source>
        <dbReference type="ARBA" id="ARBA00022840"/>
    </source>
</evidence>
<dbReference type="SUPFAM" id="SSF54913">
    <property type="entry name" value="GlnB-like"/>
    <property type="match status" value="1"/>
</dbReference>
<dbReference type="HAMAP" id="MF_00079">
    <property type="entry name" value="HisG_Long"/>
    <property type="match status" value="1"/>
</dbReference>
<evidence type="ECO:0000259" key="17">
    <source>
        <dbReference type="Pfam" id="PF01634"/>
    </source>
</evidence>
<keyword evidence="12 16" id="KW-0067">ATP-binding</keyword>
<dbReference type="AlphaFoldDB" id="A0A7C3EKE2"/>
<dbReference type="InterPro" id="IPR013115">
    <property type="entry name" value="HisG_C"/>
</dbReference>
<dbReference type="EC" id="2.4.2.17" evidence="5 16"/>
<evidence type="ECO:0000256" key="13">
    <source>
        <dbReference type="ARBA" id="ARBA00022842"/>
    </source>
</evidence>
<evidence type="ECO:0000256" key="2">
    <source>
        <dbReference type="ARBA" id="ARBA00004496"/>
    </source>
</evidence>
<reference evidence="19" key="1">
    <citation type="journal article" date="2020" name="mSystems">
        <title>Genome- and Community-Level Interaction Insights into Carbon Utilization and Element Cycling Functions of Hydrothermarchaeota in Hydrothermal Sediment.</title>
        <authorList>
            <person name="Zhou Z."/>
            <person name="Liu Y."/>
            <person name="Xu W."/>
            <person name="Pan J."/>
            <person name="Luo Z.H."/>
            <person name="Li M."/>
        </authorList>
    </citation>
    <scope>NUCLEOTIDE SEQUENCE [LARGE SCALE GENOMIC DNA]</scope>
    <source>
        <strain evidence="19">SpSt-503</strain>
    </source>
</reference>
<dbReference type="Gene3D" id="3.40.190.10">
    <property type="entry name" value="Periplasmic binding protein-like II"/>
    <property type="match status" value="2"/>
</dbReference>
<evidence type="ECO:0000256" key="14">
    <source>
        <dbReference type="ARBA" id="ARBA00023102"/>
    </source>
</evidence>
<evidence type="ECO:0000256" key="7">
    <source>
        <dbReference type="ARBA" id="ARBA00022605"/>
    </source>
</evidence>
<dbReference type="NCBIfam" id="TIGR00070">
    <property type="entry name" value="hisG"/>
    <property type="match status" value="1"/>
</dbReference>
<dbReference type="UniPathway" id="UPA00031">
    <property type="reaction ID" value="UER00006"/>
</dbReference>
<dbReference type="PANTHER" id="PTHR21403">
    <property type="entry name" value="ATP PHOSPHORIBOSYLTRANSFERASE ATP-PRTASE"/>
    <property type="match status" value="1"/>
</dbReference>
<comment type="similarity">
    <text evidence="4 16">Belongs to the ATP phosphoribosyltransferase family. Long subfamily.</text>
</comment>